<dbReference type="PRINTS" id="PR00406">
    <property type="entry name" value="CYTB5RDTASE"/>
</dbReference>
<dbReference type="Gene3D" id="2.40.30.10">
    <property type="entry name" value="Translation factors"/>
    <property type="match status" value="1"/>
</dbReference>
<reference evidence="5 8" key="2">
    <citation type="journal article" date="2018" name="Nat. Biotechnol.">
        <title>A standardized bacterial taxonomy based on genome phylogeny substantially revises the tree of life.</title>
        <authorList>
            <person name="Parks D.H."/>
            <person name="Chuvochina M."/>
            <person name="Waite D.W."/>
            <person name="Rinke C."/>
            <person name="Skarshewski A."/>
            <person name="Chaumeil P.A."/>
            <person name="Hugenholtz P."/>
        </authorList>
    </citation>
    <scope>NUCLEOTIDE SEQUENCE [LARGE SCALE GENOMIC DNA]</scope>
    <source>
        <strain evidence="5">UBA9152</strain>
    </source>
</reference>
<name>A0A0F0LVS5_9MICO</name>
<dbReference type="EMBL" id="DMNG01000126">
    <property type="protein sequence ID" value="HAN24383.1"/>
    <property type="molecule type" value="Genomic_DNA"/>
</dbReference>
<sequence>MTSDWLPATITSVRPTASHAVVLTLDVPGWAGSLPGQHLDVRLTAEDGYRAERSYSLADSGSSTTIELAIDEVPDGEVSPYFVRDARPGDTVEVKGPLGGYFVWHDTDPSPVQLIAGGSGVVPLLSMARARAASSSAAPMRLLTSVRSPADALYRDEIAALAARGIDVDWIYTRSAPETWAGRVGRVDAAGLAASTLSPSVRPLVFVCGPTPFVEAVAGMLVDLGHPPLRVRTERFGGA</sequence>
<dbReference type="PANTHER" id="PTHR47354:SF5">
    <property type="entry name" value="PROTEIN RFBI"/>
    <property type="match status" value="1"/>
</dbReference>
<dbReference type="InterPro" id="IPR039261">
    <property type="entry name" value="FNR_nucleotide-bd"/>
</dbReference>
<accession>A0A0F0LVS5</accession>
<feature type="domain" description="FAD-binding FR-type" evidence="4">
    <location>
        <begin position="3"/>
        <end position="104"/>
    </location>
</feature>
<evidence type="ECO:0000256" key="2">
    <source>
        <dbReference type="ARBA" id="ARBA00022714"/>
    </source>
</evidence>
<dbReference type="InterPro" id="IPR050415">
    <property type="entry name" value="MRET"/>
</dbReference>
<dbReference type="SUPFAM" id="SSF63380">
    <property type="entry name" value="Riboflavin synthase domain-like"/>
    <property type="match status" value="1"/>
</dbReference>
<organism evidence="6 7">
    <name type="scientific">Microbacterium ginsengisoli</name>
    <dbReference type="NCBI Taxonomy" id="400772"/>
    <lineage>
        <taxon>Bacteria</taxon>
        <taxon>Bacillati</taxon>
        <taxon>Actinomycetota</taxon>
        <taxon>Actinomycetes</taxon>
        <taxon>Micrococcales</taxon>
        <taxon>Microbacteriaceae</taxon>
        <taxon>Microbacterium</taxon>
    </lineage>
</organism>
<keyword evidence="6" id="KW-0223">Dioxygenase</keyword>
<dbReference type="RefSeq" id="WP_048809201.1">
    <property type="nucleotide sequence ID" value="NZ_JBOFAV010000012.1"/>
</dbReference>
<dbReference type="Proteomes" id="UP000257479">
    <property type="component" value="Unassembled WGS sequence"/>
</dbReference>
<dbReference type="Pfam" id="PF00175">
    <property type="entry name" value="NAD_binding_1"/>
    <property type="match status" value="1"/>
</dbReference>
<dbReference type="PANTHER" id="PTHR47354">
    <property type="entry name" value="NADH OXIDOREDUCTASE HCR"/>
    <property type="match status" value="1"/>
</dbReference>
<comment type="caution">
    <text evidence="6">The sequence shown here is derived from an EMBL/GenBank/DDBJ whole genome shotgun (WGS) entry which is preliminary data.</text>
</comment>
<dbReference type="Gene3D" id="3.40.50.80">
    <property type="entry name" value="Nucleotide-binding domain of ferredoxin-NADP reductase (FNR) module"/>
    <property type="match status" value="1"/>
</dbReference>
<dbReference type="EMBL" id="JYIY01000068">
    <property type="protein sequence ID" value="KJL37208.1"/>
    <property type="molecule type" value="Genomic_DNA"/>
</dbReference>
<evidence type="ECO:0000313" key="8">
    <source>
        <dbReference type="Proteomes" id="UP000257479"/>
    </source>
</evidence>
<dbReference type="GO" id="GO:0051537">
    <property type="term" value="F:2 iron, 2 sulfur cluster binding"/>
    <property type="evidence" value="ECO:0007669"/>
    <property type="project" value="UniProtKB-KW"/>
</dbReference>
<keyword evidence="7" id="KW-1185">Reference proteome</keyword>
<protein>
    <submittedName>
        <fullName evidence="6">Benzoate 1,2-dioxygenase electron transfer component</fullName>
    </submittedName>
    <submittedName>
        <fullName evidence="5">Oxidoreductase</fullName>
    </submittedName>
</protein>
<dbReference type="InterPro" id="IPR001433">
    <property type="entry name" value="OxRdtase_FAD/NAD-bd"/>
</dbReference>
<keyword evidence="6" id="KW-0560">Oxidoreductase</keyword>
<keyword evidence="2" id="KW-0001">2Fe-2S</keyword>
<dbReference type="OrthoDB" id="5179582at2"/>
<gene>
    <name evidence="6" type="primary">benC</name>
    <name evidence="5" type="ORF">DCP95_07395</name>
    <name evidence="6" type="ORF">RR49_01096</name>
</gene>
<keyword evidence="2" id="KW-0479">Metal-binding</keyword>
<dbReference type="PROSITE" id="PS51384">
    <property type="entry name" value="FAD_FR"/>
    <property type="match status" value="1"/>
</dbReference>
<dbReference type="PATRIC" id="fig|400772.4.peg.1120"/>
<dbReference type="Proteomes" id="UP000033451">
    <property type="component" value="Unassembled WGS sequence"/>
</dbReference>
<evidence type="ECO:0000313" key="7">
    <source>
        <dbReference type="Proteomes" id="UP000033451"/>
    </source>
</evidence>
<evidence type="ECO:0000313" key="6">
    <source>
        <dbReference type="EMBL" id="KJL37208.1"/>
    </source>
</evidence>
<proteinExistence type="predicted"/>
<dbReference type="GO" id="GO:0051213">
    <property type="term" value="F:dioxygenase activity"/>
    <property type="evidence" value="ECO:0007669"/>
    <property type="project" value="UniProtKB-KW"/>
</dbReference>
<reference evidence="6 7" key="1">
    <citation type="submission" date="2015-02" db="EMBL/GenBank/DDBJ databases">
        <title>Draft genome sequences of ten Microbacterium spp. with emphasis on heavy metal contaminated environments.</title>
        <authorList>
            <person name="Corretto E."/>
        </authorList>
    </citation>
    <scope>NUCLEOTIDE SEQUENCE [LARGE SCALE GENOMIC DNA]</scope>
    <source>
        <strain evidence="6 7">DSM 18659</strain>
    </source>
</reference>
<comment type="cofactor">
    <cofactor evidence="1">
        <name>FAD</name>
        <dbReference type="ChEBI" id="CHEBI:57692"/>
    </cofactor>
</comment>
<dbReference type="AlphaFoldDB" id="A0A0F0LVS5"/>
<dbReference type="STRING" id="400772.RR49_01096"/>
<keyword evidence="2" id="KW-0408">Iron</keyword>
<dbReference type="InterPro" id="IPR017938">
    <property type="entry name" value="Riboflavin_synthase-like_b-brl"/>
</dbReference>
<dbReference type="SUPFAM" id="SSF52343">
    <property type="entry name" value="Ferredoxin reductase-like, C-terminal NADP-linked domain"/>
    <property type="match status" value="1"/>
</dbReference>
<keyword evidence="3" id="KW-0411">Iron-sulfur</keyword>
<evidence type="ECO:0000256" key="3">
    <source>
        <dbReference type="ARBA" id="ARBA00023014"/>
    </source>
</evidence>
<dbReference type="InterPro" id="IPR008333">
    <property type="entry name" value="Cbr1-like_FAD-bd_dom"/>
</dbReference>
<dbReference type="InterPro" id="IPR017927">
    <property type="entry name" value="FAD-bd_FR_type"/>
</dbReference>
<dbReference type="Pfam" id="PF00970">
    <property type="entry name" value="FAD_binding_6"/>
    <property type="match status" value="1"/>
</dbReference>
<evidence type="ECO:0000259" key="4">
    <source>
        <dbReference type="PROSITE" id="PS51384"/>
    </source>
</evidence>
<evidence type="ECO:0000256" key="1">
    <source>
        <dbReference type="ARBA" id="ARBA00001974"/>
    </source>
</evidence>
<evidence type="ECO:0000313" key="5">
    <source>
        <dbReference type="EMBL" id="HAN24383.1"/>
    </source>
</evidence>